<protein>
    <submittedName>
        <fullName evidence="1">Uncharacterized protein</fullName>
    </submittedName>
</protein>
<gene>
    <name evidence="1" type="ORF">AQPE_1783</name>
</gene>
<sequence>MYETPLKILVYSYYSWHFFKRTILQTFKETNMLFQPETPFFITFCVHLSFPVNIDDFV</sequence>
<dbReference type="EMBL" id="AP018694">
    <property type="protein sequence ID" value="BBE17626.1"/>
    <property type="molecule type" value="Genomic_DNA"/>
</dbReference>
<evidence type="ECO:0000313" key="1">
    <source>
        <dbReference type="EMBL" id="BBE17626.1"/>
    </source>
</evidence>
<dbReference type="AlphaFoldDB" id="A0A5K7S7X0"/>
<evidence type="ECO:0000313" key="2">
    <source>
        <dbReference type="Proteomes" id="UP001193389"/>
    </source>
</evidence>
<organism evidence="1 2">
    <name type="scientific">Aquipluma nitroreducens</name>
    <dbReference type="NCBI Taxonomy" id="2010828"/>
    <lineage>
        <taxon>Bacteria</taxon>
        <taxon>Pseudomonadati</taxon>
        <taxon>Bacteroidota</taxon>
        <taxon>Bacteroidia</taxon>
        <taxon>Marinilabiliales</taxon>
        <taxon>Prolixibacteraceae</taxon>
        <taxon>Aquipluma</taxon>
    </lineage>
</organism>
<dbReference type="Proteomes" id="UP001193389">
    <property type="component" value="Chromosome"/>
</dbReference>
<accession>A0A5K7S7X0</accession>
<reference evidence="1" key="1">
    <citation type="journal article" date="2020" name="Int. J. Syst. Evol. Microbiol.">
        <title>Aquipluma nitroreducens gen. nov. sp. nov., a novel facultatively anaerobic bacterium isolated from a freshwater lake.</title>
        <authorList>
            <person name="Watanabe M."/>
            <person name="Kojima H."/>
            <person name="Fukui M."/>
        </authorList>
    </citation>
    <scope>NUCLEOTIDE SEQUENCE</scope>
    <source>
        <strain evidence="1">MeG22</strain>
    </source>
</reference>
<proteinExistence type="predicted"/>
<keyword evidence="2" id="KW-1185">Reference proteome</keyword>
<dbReference type="KEGG" id="anf:AQPE_1783"/>
<name>A0A5K7S7X0_9BACT</name>